<name>A0ABQ8AV24_BRANA</name>
<dbReference type="Proteomes" id="UP000824890">
    <property type="component" value="Unassembled WGS sequence"/>
</dbReference>
<gene>
    <name evidence="1" type="ORF">HID58_045983</name>
</gene>
<protein>
    <submittedName>
        <fullName evidence="1">Uncharacterized protein</fullName>
    </submittedName>
</protein>
<dbReference type="EMBL" id="JAGKQM010000012">
    <property type="protein sequence ID" value="KAH0896415.1"/>
    <property type="molecule type" value="Genomic_DNA"/>
</dbReference>
<keyword evidence="2" id="KW-1185">Reference proteome</keyword>
<comment type="caution">
    <text evidence="1">The sequence shown here is derived from an EMBL/GenBank/DDBJ whole genome shotgun (WGS) entry which is preliminary data.</text>
</comment>
<evidence type="ECO:0000313" key="1">
    <source>
        <dbReference type="EMBL" id="KAH0896415.1"/>
    </source>
</evidence>
<evidence type="ECO:0000313" key="2">
    <source>
        <dbReference type="Proteomes" id="UP000824890"/>
    </source>
</evidence>
<reference evidence="1 2" key="1">
    <citation type="submission" date="2021-05" db="EMBL/GenBank/DDBJ databases">
        <title>Genome Assembly of Synthetic Allotetraploid Brassica napus Reveals Homoeologous Exchanges between Subgenomes.</title>
        <authorList>
            <person name="Davis J.T."/>
        </authorList>
    </citation>
    <scope>NUCLEOTIDE SEQUENCE [LARGE SCALE GENOMIC DNA]</scope>
    <source>
        <strain evidence="2">cv. Da-Ae</strain>
        <tissue evidence="1">Seedling</tissue>
    </source>
</reference>
<accession>A0ABQ8AV24</accession>
<organism evidence="1 2">
    <name type="scientific">Brassica napus</name>
    <name type="common">Rape</name>
    <dbReference type="NCBI Taxonomy" id="3708"/>
    <lineage>
        <taxon>Eukaryota</taxon>
        <taxon>Viridiplantae</taxon>
        <taxon>Streptophyta</taxon>
        <taxon>Embryophyta</taxon>
        <taxon>Tracheophyta</taxon>
        <taxon>Spermatophyta</taxon>
        <taxon>Magnoliopsida</taxon>
        <taxon>eudicotyledons</taxon>
        <taxon>Gunneridae</taxon>
        <taxon>Pentapetalae</taxon>
        <taxon>rosids</taxon>
        <taxon>malvids</taxon>
        <taxon>Brassicales</taxon>
        <taxon>Brassicaceae</taxon>
        <taxon>Brassiceae</taxon>
        <taxon>Brassica</taxon>
    </lineage>
</organism>
<sequence length="109" mass="12226">MRSVTATSLSPLQSYKMLKHALWKPESHPFPVHPTAEWHVVGGGYSSGLLDIMITQVPFGKFSEYYYFVLEIFWVKITGYADAEKVYSTNAATTPHPEVELLSSSSTCH</sequence>
<proteinExistence type="predicted"/>